<evidence type="ECO:0000256" key="2">
    <source>
        <dbReference type="SAM" id="Phobius"/>
    </source>
</evidence>
<dbReference type="Proteomes" id="UP001270362">
    <property type="component" value="Unassembled WGS sequence"/>
</dbReference>
<dbReference type="AlphaFoldDB" id="A0AAE1CG54"/>
<evidence type="ECO:0000313" key="3">
    <source>
        <dbReference type="EMBL" id="KAK3693312.1"/>
    </source>
</evidence>
<sequence>MSALASWQQTDPPAQKQSIGSGLRPRDGLNSLPQYDCMVVVAVGVCVGVAVVEVILVLVIVEVVRFAPLVKARVSGGVVVVVVVDDPMWAWTWGSAVGSIVETGRIDMSATLSTAWSPSCRGMETAVAAVAARSRRRLVMNLIFQLLLGLGVLCLILKCLRLYGLS</sequence>
<feature type="transmembrane region" description="Helical" evidence="2">
    <location>
        <begin position="38"/>
        <end position="61"/>
    </location>
</feature>
<name>A0AAE1CG54_9PEZI</name>
<protein>
    <recommendedName>
        <fullName evidence="5">Transmembrane protein</fullName>
    </recommendedName>
</protein>
<feature type="transmembrane region" description="Helical" evidence="2">
    <location>
        <begin position="142"/>
        <end position="163"/>
    </location>
</feature>
<feature type="compositionally biased region" description="Polar residues" evidence="1">
    <location>
        <begin position="1"/>
        <end position="20"/>
    </location>
</feature>
<comment type="caution">
    <text evidence="3">The sequence shown here is derived from an EMBL/GenBank/DDBJ whole genome shotgun (WGS) entry which is preliminary data.</text>
</comment>
<reference evidence="3" key="2">
    <citation type="submission" date="2023-06" db="EMBL/GenBank/DDBJ databases">
        <authorList>
            <consortium name="Lawrence Berkeley National Laboratory"/>
            <person name="Haridas S."/>
            <person name="Hensen N."/>
            <person name="Bonometti L."/>
            <person name="Westerberg I."/>
            <person name="Brannstrom I.O."/>
            <person name="Guillou S."/>
            <person name="Cros-Aarteil S."/>
            <person name="Calhoun S."/>
            <person name="Kuo A."/>
            <person name="Mondo S."/>
            <person name="Pangilinan J."/>
            <person name="Riley R."/>
            <person name="Labutti K."/>
            <person name="Andreopoulos B."/>
            <person name="Lipzen A."/>
            <person name="Chen C."/>
            <person name="Yanf M."/>
            <person name="Daum C."/>
            <person name="Ng V."/>
            <person name="Clum A."/>
            <person name="Steindorff A."/>
            <person name="Ohm R."/>
            <person name="Martin F."/>
            <person name="Silar P."/>
            <person name="Natvig D."/>
            <person name="Lalanne C."/>
            <person name="Gautier V."/>
            <person name="Ament-Velasquez S.L."/>
            <person name="Kruys A."/>
            <person name="Hutchinson M.I."/>
            <person name="Powell A.J."/>
            <person name="Barry K."/>
            <person name="Miller A.N."/>
            <person name="Grigoriev I.V."/>
            <person name="Debuchy R."/>
            <person name="Gladieux P."/>
            <person name="Thoren M.H."/>
            <person name="Johannesson H."/>
        </authorList>
    </citation>
    <scope>NUCLEOTIDE SEQUENCE</scope>
    <source>
        <strain evidence="3">CBS 314.62</strain>
    </source>
</reference>
<evidence type="ECO:0008006" key="5">
    <source>
        <dbReference type="Google" id="ProtNLM"/>
    </source>
</evidence>
<keyword evidence="4" id="KW-1185">Reference proteome</keyword>
<accession>A0AAE1CG54</accession>
<keyword evidence="2" id="KW-1133">Transmembrane helix</keyword>
<dbReference type="EMBL" id="JAULSO010000001">
    <property type="protein sequence ID" value="KAK3693312.1"/>
    <property type="molecule type" value="Genomic_DNA"/>
</dbReference>
<organism evidence="3 4">
    <name type="scientific">Podospora appendiculata</name>
    <dbReference type="NCBI Taxonomy" id="314037"/>
    <lineage>
        <taxon>Eukaryota</taxon>
        <taxon>Fungi</taxon>
        <taxon>Dikarya</taxon>
        <taxon>Ascomycota</taxon>
        <taxon>Pezizomycotina</taxon>
        <taxon>Sordariomycetes</taxon>
        <taxon>Sordariomycetidae</taxon>
        <taxon>Sordariales</taxon>
        <taxon>Podosporaceae</taxon>
        <taxon>Podospora</taxon>
    </lineage>
</organism>
<keyword evidence="2" id="KW-0812">Transmembrane</keyword>
<evidence type="ECO:0000256" key="1">
    <source>
        <dbReference type="SAM" id="MobiDB-lite"/>
    </source>
</evidence>
<evidence type="ECO:0000313" key="4">
    <source>
        <dbReference type="Proteomes" id="UP001270362"/>
    </source>
</evidence>
<feature type="region of interest" description="Disordered" evidence="1">
    <location>
        <begin position="1"/>
        <end position="23"/>
    </location>
</feature>
<proteinExistence type="predicted"/>
<keyword evidence="2" id="KW-0472">Membrane</keyword>
<reference evidence="3" key="1">
    <citation type="journal article" date="2023" name="Mol. Phylogenet. Evol.">
        <title>Genome-scale phylogeny and comparative genomics of the fungal order Sordariales.</title>
        <authorList>
            <person name="Hensen N."/>
            <person name="Bonometti L."/>
            <person name="Westerberg I."/>
            <person name="Brannstrom I.O."/>
            <person name="Guillou S."/>
            <person name="Cros-Aarteil S."/>
            <person name="Calhoun S."/>
            <person name="Haridas S."/>
            <person name="Kuo A."/>
            <person name="Mondo S."/>
            <person name="Pangilinan J."/>
            <person name="Riley R."/>
            <person name="LaButti K."/>
            <person name="Andreopoulos B."/>
            <person name="Lipzen A."/>
            <person name="Chen C."/>
            <person name="Yan M."/>
            <person name="Daum C."/>
            <person name="Ng V."/>
            <person name="Clum A."/>
            <person name="Steindorff A."/>
            <person name="Ohm R.A."/>
            <person name="Martin F."/>
            <person name="Silar P."/>
            <person name="Natvig D.O."/>
            <person name="Lalanne C."/>
            <person name="Gautier V."/>
            <person name="Ament-Velasquez S.L."/>
            <person name="Kruys A."/>
            <person name="Hutchinson M.I."/>
            <person name="Powell A.J."/>
            <person name="Barry K."/>
            <person name="Miller A.N."/>
            <person name="Grigoriev I.V."/>
            <person name="Debuchy R."/>
            <person name="Gladieux P."/>
            <person name="Hiltunen Thoren M."/>
            <person name="Johannesson H."/>
        </authorList>
    </citation>
    <scope>NUCLEOTIDE SEQUENCE</scope>
    <source>
        <strain evidence="3">CBS 314.62</strain>
    </source>
</reference>
<gene>
    <name evidence="3" type="ORF">B0T22DRAFT_38288</name>
</gene>